<evidence type="ECO:0000313" key="2">
    <source>
        <dbReference type="EMBL" id="PZD97467.1"/>
    </source>
</evidence>
<dbReference type="OrthoDB" id="9792162at2"/>
<dbReference type="PANTHER" id="PTHR44013">
    <property type="entry name" value="ZINC-TYPE ALCOHOL DEHYDROGENASE-LIKE PROTEIN C16A3.02C"/>
    <property type="match status" value="1"/>
</dbReference>
<dbReference type="InterPro" id="IPR052733">
    <property type="entry name" value="Chloroplast_QOR"/>
</dbReference>
<dbReference type="Gene3D" id="3.90.180.10">
    <property type="entry name" value="Medium-chain alcohol dehydrogenases, catalytic domain"/>
    <property type="match status" value="1"/>
</dbReference>
<organism evidence="2 3">
    <name type="scientific">Paenibacillus sambharensis</name>
    <dbReference type="NCBI Taxonomy" id="1803190"/>
    <lineage>
        <taxon>Bacteria</taxon>
        <taxon>Bacillati</taxon>
        <taxon>Bacillota</taxon>
        <taxon>Bacilli</taxon>
        <taxon>Bacillales</taxon>
        <taxon>Paenibacillaceae</taxon>
        <taxon>Paenibacillus</taxon>
    </lineage>
</organism>
<dbReference type="InterPro" id="IPR020843">
    <property type="entry name" value="ER"/>
</dbReference>
<dbReference type="EMBL" id="QKRB01000025">
    <property type="protein sequence ID" value="PZD97467.1"/>
    <property type="molecule type" value="Genomic_DNA"/>
</dbReference>
<dbReference type="Gene3D" id="3.40.50.720">
    <property type="entry name" value="NAD(P)-binding Rossmann-like Domain"/>
    <property type="match status" value="1"/>
</dbReference>
<name>A0A2W1M1D3_9BACL</name>
<dbReference type="InterPro" id="IPR036291">
    <property type="entry name" value="NAD(P)-bd_dom_sf"/>
</dbReference>
<dbReference type="CDD" id="cd08267">
    <property type="entry name" value="MDR1"/>
    <property type="match status" value="1"/>
</dbReference>
<evidence type="ECO:0000259" key="1">
    <source>
        <dbReference type="SMART" id="SM00829"/>
    </source>
</evidence>
<dbReference type="InterPro" id="IPR011032">
    <property type="entry name" value="GroES-like_sf"/>
</dbReference>
<feature type="domain" description="Enoyl reductase (ER)" evidence="1">
    <location>
        <begin position="10"/>
        <end position="320"/>
    </location>
</feature>
<dbReference type="SUPFAM" id="SSF51735">
    <property type="entry name" value="NAD(P)-binding Rossmann-fold domains"/>
    <property type="match status" value="1"/>
</dbReference>
<sequence>MKAVICPRYGPPDILQIKEFEKPVPKDHEILVKVFATTVTVADVRTRSFTVPRSVWLPARIALGISRPKRPVLGMELAGEVVAVGTAVARFKKGDHVFAATLTDFGAYSEYKCLPEDGPVTIKPANISFEEAAAIPIGARTALHYLRKANVRSGQKVLVYGASGSVGTYAVQLAKYLGAHVTGVCSTSNVEMVKALGADEVIDYTTEEFSEQGARFDVIFEAVNKSSFTDCMDSLTNKGVYINITEPIPDLRMLWAKLTSKKKLLLGQNSPETAEALEFLKALVMAGKLKPVIDRRYSLEQIVEAHRYVDKGHKKGNVVISMG</sequence>
<accession>A0A2W1M1D3</accession>
<dbReference type="PANTHER" id="PTHR44013:SF1">
    <property type="entry name" value="ZINC-TYPE ALCOHOL DEHYDROGENASE-LIKE PROTEIN C16A3.02C"/>
    <property type="match status" value="1"/>
</dbReference>
<dbReference type="InterPro" id="IPR013154">
    <property type="entry name" value="ADH-like_N"/>
</dbReference>
<dbReference type="SUPFAM" id="SSF50129">
    <property type="entry name" value="GroES-like"/>
    <property type="match status" value="1"/>
</dbReference>
<proteinExistence type="predicted"/>
<reference evidence="2 3" key="1">
    <citation type="submission" date="2018-06" db="EMBL/GenBank/DDBJ databases">
        <title>Paenibacillus imtechensis sp. nov.</title>
        <authorList>
            <person name="Pinnaka A.K."/>
            <person name="Singh H."/>
            <person name="Kaur M."/>
        </authorList>
    </citation>
    <scope>NUCLEOTIDE SEQUENCE [LARGE SCALE GENOMIC DNA]</scope>
    <source>
        <strain evidence="2 3">SMB1</strain>
    </source>
</reference>
<dbReference type="Pfam" id="PF08240">
    <property type="entry name" value="ADH_N"/>
    <property type="match status" value="1"/>
</dbReference>
<dbReference type="AlphaFoldDB" id="A0A2W1M1D3"/>
<comment type="caution">
    <text evidence="2">The sequence shown here is derived from an EMBL/GenBank/DDBJ whole genome shotgun (WGS) entry which is preliminary data.</text>
</comment>
<dbReference type="Pfam" id="PF13602">
    <property type="entry name" value="ADH_zinc_N_2"/>
    <property type="match status" value="1"/>
</dbReference>
<dbReference type="Proteomes" id="UP000249522">
    <property type="component" value="Unassembled WGS sequence"/>
</dbReference>
<dbReference type="SMART" id="SM00829">
    <property type="entry name" value="PKS_ER"/>
    <property type="match status" value="1"/>
</dbReference>
<keyword evidence="3" id="KW-1185">Reference proteome</keyword>
<gene>
    <name evidence="2" type="ORF">DNH61_02415</name>
</gene>
<protein>
    <submittedName>
        <fullName evidence="2">NAD(P)-dependent alcohol dehydrogenase</fullName>
    </submittedName>
</protein>
<dbReference type="RefSeq" id="WP_111145094.1">
    <property type="nucleotide sequence ID" value="NZ_QKRB01000025.1"/>
</dbReference>
<evidence type="ECO:0000313" key="3">
    <source>
        <dbReference type="Proteomes" id="UP000249522"/>
    </source>
</evidence>
<dbReference type="GO" id="GO:0016491">
    <property type="term" value="F:oxidoreductase activity"/>
    <property type="evidence" value="ECO:0007669"/>
    <property type="project" value="InterPro"/>
</dbReference>